<dbReference type="Proteomes" id="UP000245577">
    <property type="component" value="Unassembled WGS sequence"/>
</dbReference>
<sequence>MLKKCMVVDSMDDIAILNLLEKKSKNKKLFEFTKDIFFIEYKYERDWKKKYDKIIDKYI</sequence>
<reference evidence="1 2" key="1">
    <citation type="submission" date="2017-03" db="EMBL/GenBank/DDBJ databases">
        <title>Genome sequence of Methanobrevibacter wosei.</title>
        <authorList>
            <person name="Poehlein A."/>
            <person name="Seedorf H."/>
            <person name="Daniel R."/>
        </authorList>
    </citation>
    <scope>NUCLEOTIDE SEQUENCE [LARGE SCALE GENOMIC DNA]</scope>
    <source>
        <strain evidence="1 2">DSM 11979</strain>
    </source>
</reference>
<evidence type="ECO:0000313" key="1">
    <source>
        <dbReference type="EMBL" id="PWB85073.1"/>
    </source>
</evidence>
<organism evidence="1 2">
    <name type="scientific">Methanobrevibacter woesei</name>
    <dbReference type="NCBI Taxonomy" id="190976"/>
    <lineage>
        <taxon>Archaea</taxon>
        <taxon>Methanobacteriati</taxon>
        <taxon>Methanobacteriota</taxon>
        <taxon>Methanomada group</taxon>
        <taxon>Methanobacteria</taxon>
        <taxon>Methanobacteriales</taxon>
        <taxon>Methanobacteriaceae</taxon>
        <taxon>Methanobrevibacter</taxon>
    </lineage>
</organism>
<proteinExistence type="predicted"/>
<protein>
    <submittedName>
        <fullName evidence="1">Uncharacterized protein</fullName>
    </submittedName>
</protein>
<accession>A0A2U1S5X8</accession>
<dbReference type="EMBL" id="MZGU01000006">
    <property type="protein sequence ID" value="PWB85073.1"/>
    <property type="molecule type" value="Genomic_DNA"/>
</dbReference>
<gene>
    <name evidence="1" type="ORF">MBBWO_13870</name>
</gene>
<keyword evidence="2" id="KW-1185">Reference proteome</keyword>
<evidence type="ECO:0000313" key="2">
    <source>
        <dbReference type="Proteomes" id="UP000245577"/>
    </source>
</evidence>
<dbReference type="AlphaFoldDB" id="A0A2U1S5X8"/>
<comment type="caution">
    <text evidence="1">The sequence shown here is derived from an EMBL/GenBank/DDBJ whole genome shotgun (WGS) entry which is preliminary data.</text>
</comment>
<name>A0A2U1S5X8_9EURY</name>